<evidence type="ECO:0000313" key="2">
    <source>
        <dbReference type="Proteomes" id="UP000577891"/>
    </source>
</evidence>
<protein>
    <submittedName>
        <fullName evidence="1">Uncharacterized protein</fullName>
    </submittedName>
</protein>
<proteinExistence type="predicted"/>
<gene>
    <name evidence="1" type="ORF">HLH35_17205</name>
</gene>
<evidence type="ECO:0000313" key="1">
    <source>
        <dbReference type="EMBL" id="MBB2173833.1"/>
    </source>
</evidence>
<dbReference type="Proteomes" id="UP000577891">
    <property type="component" value="Unassembled WGS sequence"/>
</dbReference>
<organism evidence="1 2">
    <name type="scientific">Gluconacetobacter asukensis</name>
    <dbReference type="NCBI Taxonomy" id="1017181"/>
    <lineage>
        <taxon>Bacteria</taxon>
        <taxon>Pseudomonadati</taxon>
        <taxon>Pseudomonadota</taxon>
        <taxon>Alphaproteobacteria</taxon>
        <taxon>Acetobacterales</taxon>
        <taxon>Acetobacteraceae</taxon>
        <taxon>Gluconacetobacter</taxon>
    </lineage>
</organism>
<sequence>MAGQDVVLAAQKGVNLSAGWDRTQSASSASSHSAFVGDRAGVGAAGWRAHA</sequence>
<dbReference type="AlphaFoldDB" id="A0A7W4P3C3"/>
<comment type="caution">
    <text evidence="1">The sequence shown here is derived from an EMBL/GenBank/DDBJ whole genome shotgun (WGS) entry which is preliminary data.</text>
</comment>
<name>A0A7W4P3C3_9PROT</name>
<reference evidence="1 2" key="1">
    <citation type="submission" date="2020-04" db="EMBL/GenBank/DDBJ databases">
        <title>Description of novel Gluconacetobacter.</title>
        <authorList>
            <person name="Sombolestani A."/>
        </authorList>
    </citation>
    <scope>NUCLEOTIDE SEQUENCE [LARGE SCALE GENOMIC DNA]</scope>
    <source>
        <strain evidence="1 2">LMG 27724</strain>
    </source>
</reference>
<dbReference type="EMBL" id="JABEQE010000020">
    <property type="protein sequence ID" value="MBB2173833.1"/>
    <property type="molecule type" value="Genomic_DNA"/>
</dbReference>
<keyword evidence="2" id="KW-1185">Reference proteome</keyword>
<accession>A0A7W4P3C3</accession>